<accession>M7TE85</accession>
<evidence type="ECO:0000256" key="2">
    <source>
        <dbReference type="ARBA" id="ARBA00008860"/>
    </source>
</evidence>
<dbReference type="OMA" id="PGHWGEE"/>
<dbReference type="STRING" id="1287681.M7TE85"/>
<feature type="compositionally biased region" description="Low complexity" evidence="7">
    <location>
        <begin position="68"/>
        <end position="77"/>
    </location>
</feature>
<gene>
    <name evidence="8" type="ORF">UCREL1_4759</name>
</gene>
<dbReference type="EMBL" id="KB706280">
    <property type="protein sequence ID" value="EMR68226.1"/>
    <property type="molecule type" value="Genomic_DNA"/>
</dbReference>
<dbReference type="GO" id="GO:0005840">
    <property type="term" value="C:ribosome"/>
    <property type="evidence" value="ECO:0007669"/>
    <property type="project" value="UniProtKB-KW"/>
</dbReference>
<evidence type="ECO:0000256" key="5">
    <source>
        <dbReference type="ARBA" id="ARBA00023274"/>
    </source>
</evidence>
<protein>
    <recommendedName>
        <fullName evidence="6">Large ribosomal subunit protein mL50</fullName>
    </recommendedName>
</protein>
<comment type="similarity">
    <text evidence="2">Belongs to the mitochondrion-specific ribosomal protein mL50 family.</text>
</comment>
<dbReference type="GO" id="GO:1990904">
    <property type="term" value="C:ribonucleoprotein complex"/>
    <property type="evidence" value="ECO:0007669"/>
    <property type="project" value="UniProtKB-KW"/>
</dbReference>
<keyword evidence="9" id="KW-1185">Reference proteome</keyword>
<feature type="region of interest" description="Disordered" evidence="7">
    <location>
        <begin position="1"/>
        <end position="129"/>
    </location>
</feature>
<dbReference type="Proteomes" id="UP000012174">
    <property type="component" value="Unassembled WGS sequence"/>
</dbReference>
<evidence type="ECO:0000256" key="6">
    <source>
        <dbReference type="ARBA" id="ARBA00035183"/>
    </source>
</evidence>
<evidence type="ECO:0000256" key="7">
    <source>
        <dbReference type="SAM" id="MobiDB-lite"/>
    </source>
</evidence>
<proteinExistence type="inferred from homology"/>
<dbReference type="GO" id="GO:0005739">
    <property type="term" value="C:mitochondrion"/>
    <property type="evidence" value="ECO:0007669"/>
    <property type="project" value="UniProtKB-SubCell"/>
</dbReference>
<dbReference type="KEGG" id="ela:UCREL1_4759"/>
<evidence type="ECO:0000313" key="9">
    <source>
        <dbReference type="Proteomes" id="UP000012174"/>
    </source>
</evidence>
<comment type="subcellular location">
    <subcellularLocation>
        <location evidence="1">Mitochondrion</location>
    </subcellularLocation>
</comment>
<name>M7TE85_EUTLA</name>
<evidence type="ECO:0000256" key="4">
    <source>
        <dbReference type="ARBA" id="ARBA00023128"/>
    </source>
</evidence>
<organism evidence="8 9">
    <name type="scientific">Eutypa lata (strain UCR-EL1)</name>
    <name type="common">Grapevine dieback disease fungus</name>
    <name type="synonym">Eutypa armeniacae</name>
    <dbReference type="NCBI Taxonomy" id="1287681"/>
    <lineage>
        <taxon>Eukaryota</taxon>
        <taxon>Fungi</taxon>
        <taxon>Dikarya</taxon>
        <taxon>Ascomycota</taxon>
        <taxon>Pezizomycotina</taxon>
        <taxon>Sordariomycetes</taxon>
        <taxon>Xylariomycetidae</taxon>
        <taxon>Xylariales</taxon>
        <taxon>Diatrypaceae</taxon>
        <taxon>Eutypa</taxon>
    </lineage>
</organism>
<keyword evidence="5" id="KW-0687">Ribonucleoprotein</keyword>
<dbReference type="Pfam" id="PF10501">
    <property type="entry name" value="Ribosomal_L50"/>
    <property type="match status" value="1"/>
</dbReference>
<dbReference type="InterPro" id="IPR018305">
    <property type="entry name" value="Ribosomal_m50"/>
</dbReference>
<feature type="compositionally biased region" description="Polar residues" evidence="7">
    <location>
        <begin position="55"/>
        <end position="67"/>
    </location>
</feature>
<dbReference type="HOGENOM" id="CLU_034472_2_1_1"/>
<dbReference type="AlphaFoldDB" id="M7TE85"/>
<reference evidence="9" key="1">
    <citation type="journal article" date="2013" name="Genome Announc.">
        <title>Draft genome sequence of the grapevine dieback fungus Eutypa lata UCR-EL1.</title>
        <authorList>
            <person name="Blanco-Ulate B."/>
            <person name="Rolshausen P.E."/>
            <person name="Cantu D."/>
        </authorList>
    </citation>
    <scope>NUCLEOTIDE SEQUENCE [LARGE SCALE GENOMIC DNA]</scope>
    <source>
        <strain evidence="9">UCR-EL1</strain>
    </source>
</reference>
<sequence length="412" mass="45590">MPFRARNSVEAGKIQQAQPNSAQKNNATDIETPMPIPGNESSFPDFSSNDDDTVPSLSNEGPIQTPAQQQQQQQQQQEGVEEAAYAPTTSSPEEFPPETTPPALRLYTPPPPRSRAARPDEVPDAGYVPATTADGLRSVGGLDRWWDAPDHWRGDFVGFRPKRRTTDPALLEVAVRRAVVEALALRRAGREDELVGVWPLADGPEEVRRLLAAVELRVSRDGGAGEVQLGGDVDAVLESLRWRDESEVVQEALVEGEADVASASTTPRKKTGLSAAGAEKYREGWDKSWKNVPLDDSRIKFAVTKRIFQLTGQLVPDHKLPEISSVQTLLRVLQKPPKLRTLTDDLAQRRQELTDQLPNVAFAAKRLTRGDREKAVGRFKLIEDEFKKRDLPLGGHGFARKNKERSWLRGGV</sequence>
<keyword evidence="3" id="KW-0689">Ribosomal protein</keyword>
<feature type="compositionally biased region" description="Polar residues" evidence="7">
    <location>
        <begin position="15"/>
        <end position="29"/>
    </location>
</feature>
<evidence type="ECO:0000256" key="1">
    <source>
        <dbReference type="ARBA" id="ARBA00004173"/>
    </source>
</evidence>
<dbReference type="eggNOG" id="ENOG502S9FC">
    <property type="taxonomic scope" value="Eukaryota"/>
</dbReference>
<keyword evidence="4" id="KW-0496">Mitochondrion</keyword>
<evidence type="ECO:0000256" key="3">
    <source>
        <dbReference type="ARBA" id="ARBA00022980"/>
    </source>
</evidence>
<evidence type="ECO:0000313" key="8">
    <source>
        <dbReference type="EMBL" id="EMR68226.1"/>
    </source>
</evidence>
<dbReference type="OrthoDB" id="6220758at2759"/>